<dbReference type="Gene3D" id="2.60.120.10">
    <property type="entry name" value="Jelly Rolls"/>
    <property type="match status" value="1"/>
</dbReference>
<dbReference type="AlphaFoldDB" id="A0A4Q1C1G3"/>
<dbReference type="InterPro" id="IPR018060">
    <property type="entry name" value="HTH_AraC"/>
</dbReference>
<dbReference type="Proteomes" id="UP000289455">
    <property type="component" value="Unassembled WGS sequence"/>
</dbReference>
<dbReference type="EMBL" id="SDHY01000002">
    <property type="protein sequence ID" value="RXK50987.1"/>
    <property type="molecule type" value="Genomic_DNA"/>
</dbReference>
<evidence type="ECO:0000256" key="1">
    <source>
        <dbReference type="ARBA" id="ARBA00023015"/>
    </source>
</evidence>
<keyword evidence="3" id="KW-0804">Transcription</keyword>
<evidence type="ECO:0000256" key="2">
    <source>
        <dbReference type="ARBA" id="ARBA00023125"/>
    </source>
</evidence>
<dbReference type="PROSITE" id="PS00041">
    <property type="entry name" value="HTH_ARAC_FAMILY_1"/>
    <property type="match status" value="1"/>
</dbReference>
<dbReference type="PANTHER" id="PTHR43280">
    <property type="entry name" value="ARAC-FAMILY TRANSCRIPTIONAL REGULATOR"/>
    <property type="match status" value="1"/>
</dbReference>
<dbReference type="Pfam" id="PF12833">
    <property type="entry name" value="HTH_18"/>
    <property type="match status" value="1"/>
</dbReference>
<keyword evidence="1" id="KW-0805">Transcription regulation</keyword>
<dbReference type="Gene3D" id="1.10.10.60">
    <property type="entry name" value="Homeodomain-like"/>
    <property type="match status" value="2"/>
</dbReference>
<dbReference type="CDD" id="cd06976">
    <property type="entry name" value="cupin_MtlR-like_N"/>
    <property type="match status" value="1"/>
</dbReference>
<dbReference type="InterPro" id="IPR009057">
    <property type="entry name" value="Homeodomain-like_sf"/>
</dbReference>
<comment type="caution">
    <text evidence="5">The sequence shown here is derived from an EMBL/GenBank/DDBJ whole genome shotgun (WGS) entry which is preliminary data.</text>
</comment>
<dbReference type="PROSITE" id="PS01124">
    <property type="entry name" value="HTH_ARAC_FAMILY_2"/>
    <property type="match status" value="1"/>
</dbReference>
<dbReference type="Pfam" id="PF02311">
    <property type="entry name" value="AraC_binding"/>
    <property type="match status" value="1"/>
</dbReference>
<dbReference type="OrthoDB" id="792101at2"/>
<gene>
    <name evidence="5" type="ORF">ESB04_04850</name>
</gene>
<name>A0A4Q1C1G3_9BACT</name>
<dbReference type="PANTHER" id="PTHR43280:SF27">
    <property type="entry name" value="TRANSCRIPTIONAL REGULATOR MTLR"/>
    <property type="match status" value="1"/>
</dbReference>
<keyword evidence="2" id="KW-0238">DNA-binding</keyword>
<dbReference type="InterPro" id="IPR003313">
    <property type="entry name" value="AraC-bd"/>
</dbReference>
<feature type="domain" description="HTH araC/xylS-type" evidence="4">
    <location>
        <begin position="191"/>
        <end position="289"/>
    </location>
</feature>
<dbReference type="SUPFAM" id="SSF46689">
    <property type="entry name" value="Homeodomain-like"/>
    <property type="match status" value="2"/>
</dbReference>
<keyword evidence="6" id="KW-1185">Reference proteome</keyword>
<dbReference type="GO" id="GO:0003700">
    <property type="term" value="F:DNA-binding transcription factor activity"/>
    <property type="evidence" value="ECO:0007669"/>
    <property type="project" value="InterPro"/>
</dbReference>
<dbReference type="InterPro" id="IPR014710">
    <property type="entry name" value="RmlC-like_jellyroll"/>
</dbReference>
<accession>A0A4Q1C1G3</accession>
<reference evidence="5 6" key="1">
    <citation type="submission" date="2019-01" db="EMBL/GenBank/DDBJ databases">
        <title>Cytophagaceae bacterium strain CAR-16.</title>
        <authorList>
            <person name="Chen W.-M."/>
        </authorList>
    </citation>
    <scope>NUCLEOTIDE SEQUENCE [LARGE SCALE GENOMIC DNA]</scope>
    <source>
        <strain evidence="5 6">CAR-16</strain>
    </source>
</reference>
<dbReference type="InterPro" id="IPR011051">
    <property type="entry name" value="RmlC_Cupin_sf"/>
</dbReference>
<dbReference type="SMART" id="SM00342">
    <property type="entry name" value="HTH_ARAC"/>
    <property type="match status" value="1"/>
</dbReference>
<proteinExistence type="predicted"/>
<dbReference type="GO" id="GO:0043565">
    <property type="term" value="F:sequence-specific DNA binding"/>
    <property type="evidence" value="ECO:0007669"/>
    <property type="project" value="InterPro"/>
</dbReference>
<evidence type="ECO:0000313" key="5">
    <source>
        <dbReference type="EMBL" id="RXK50987.1"/>
    </source>
</evidence>
<sequence length="302" mass="34782">MKASLEHLSKSAEALSFEIKEVKQARFDAPYHFHPELELTLIIAGEGKRFIGNQISDFGPGDLVLLGTNLPHCWQNHRKDWLSEDPEEDAAQALVIHFSSDFLGEAFMNKRESVTIKSLLDRAKLGFSIQGNTQDKIAREMLLLRGLAPFPRLLQFLQILHTLSIQTADLHPIESSQSHYALSTVDLERINRVYAYVIANYTHEVHLDEVAHLANMTETAFCRYFKKVTQKTFVELVTEFRIKHACQLLRSTSKPMIEICFESGFGNLSHFNKQFKQWIKMPPRQYRKLTLEWNQNPNAVKV</sequence>
<evidence type="ECO:0000256" key="3">
    <source>
        <dbReference type="ARBA" id="ARBA00023163"/>
    </source>
</evidence>
<dbReference type="InterPro" id="IPR018062">
    <property type="entry name" value="HTH_AraC-typ_CS"/>
</dbReference>
<organism evidence="5 6">
    <name type="scientific">Aquirufa rosea</name>
    <dbReference type="NCBI Taxonomy" id="2509241"/>
    <lineage>
        <taxon>Bacteria</taxon>
        <taxon>Pseudomonadati</taxon>
        <taxon>Bacteroidota</taxon>
        <taxon>Cytophagia</taxon>
        <taxon>Cytophagales</taxon>
        <taxon>Flectobacillaceae</taxon>
        <taxon>Aquirufa</taxon>
    </lineage>
</organism>
<evidence type="ECO:0000259" key="4">
    <source>
        <dbReference type="PROSITE" id="PS01124"/>
    </source>
</evidence>
<evidence type="ECO:0000313" key="6">
    <source>
        <dbReference type="Proteomes" id="UP000289455"/>
    </source>
</evidence>
<dbReference type="RefSeq" id="WP_129026597.1">
    <property type="nucleotide sequence ID" value="NZ_SDHY01000002.1"/>
</dbReference>
<dbReference type="SUPFAM" id="SSF51182">
    <property type="entry name" value="RmlC-like cupins"/>
    <property type="match status" value="1"/>
</dbReference>
<protein>
    <submittedName>
        <fullName evidence="5">AraC family transcriptional regulator</fullName>
    </submittedName>
</protein>